<feature type="transmembrane region" description="Helical" evidence="6">
    <location>
        <begin position="87"/>
        <end position="111"/>
    </location>
</feature>
<keyword evidence="4 6" id="KW-1133">Transmembrane helix</keyword>
<protein>
    <submittedName>
        <fullName evidence="7">Na+/H+ antiporter subunit C</fullName>
    </submittedName>
</protein>
<dbReference type="InterPro" id="IPR050601">
    <property type="entry name" value="CPA3_antiporter_subunitC"/>
</dbReference>
<dbReference type="AlphaFoldDB" id="A0A7C1E915"/>
<organism evidence="7">
    <name type="scientific">Fervidicoccus fontis</name>
    <dbReference type="NCBI Taxonomy" id="683846"/>
    <lineage>
        <taxon>Archaea</taxon>
        <taxon>Thermoproteota</taxon>
        <taxon>Thermoprotei</taxon>
        <taxon>Fervidicoccales</taxon>
        <taxon>Fervidicoccaceae</taxon>
        <taxon>Fervidicoccus</taxon>
    </lineage>
</organism>
<dbReference type="EMBL" id="DSDY01000182">
    <property type="protein sequence ID" value="HDS11156.1"/>
    <property type="molecule type" value="Genomic_DNA"/>
</dbReference>
<gene>
    <name evidence="7" type="ORF">ENO04_06060</name>
</gene>
<dbReference type="InterPro" id="IPR039428">
    <property type="entry name" value="NUOK/Mnh_C1-like"/>
</dbReference>
<keyword evidence="2" id="KW-1003">Cell membrane</keyword>
<sequence length="127" mass="14349">MNNELLNNVLLTYVFYVLVATIGISLYGVIFKPHLTKKIISITIFSDSINLLAIFIGYKLYSIPPELKGMSNINEVLNRTVDPFPQALVLTAIVIGLAVTLFLIFISLQLFRLHGTLDLRKIKELRE</sequence>
<comment type="subcellular location">
    <subcellularLocation>
        <location evidence="1">Cell membrane</location>
        <topology evidence="1">Multi-pass membrane protein</topology>
    </subcellularLocation>
</comment>
<evidence type="ECO:0000256" key="3">
    <source>
        <dbReference type="ARBA" id="ARBA00022692"/>
    </source>
</evidence>
<dbReference type="Gene3D" id="1.10.287.3510">
    <property type="match status" value="1"/>
</dbReference>
<evidence type="ECO:0000256" key="5">
    <source>
        <dbReference type="ARBA" id="ARBA00023136"/>
    </source>
</evidence>
<name>A0A7C1E915_9CREN</name>
<keyword evidence="3 6" id="KW-0812">Transmembrane</keyword>
<evidence type="ECO:0000256" key="1">
    <source>
        <dbReference type="ARBA" id="ARBA00004651"/>
    </source>
</evidence>
<feature type="transmembrane region" description="Helical" evidence="6">
    <location>
        <begin position="42"/>
        <end position="61"/>
    </location>
</feature>
<keyword evidence="5 6" id="KW-0472">Membrane</keyword>
<evidence type="ECO:0000313" key="7">
    <source>
        <dbReference type="EMBL" id="HDS11156.1"/>
    </source>
</evidence>
<feature type="transmembrane region" description="Helical" evidence="6">
    <location>
        <begin position="12"/>
        <end position="30"/>
    </location>
</feature>
<dbReference type="Pfam" id="PF00420">
    <property type="entry name" value="Oxidored_q2"/>
    <property type="match status" value="1"/>
</dbReference>
<dbReference type="GO" id="GO:0005886">
    <property type="term" value="C:plasma membrane"/>
    <property type="evidence" value="ECO:0007669"/>
    <property type="project" value="UniProtKB-SubCell"/>
</dbReference>
<reference evidence="7" key="1">
    <citation type="journal article" date="2020" name="mSystems">
        <title>Genome- and Community-Level Interaction Insights into Carbon Utilization and Element Cycling Functions of Hydrothermarchaeota in Hydrothermal Sediment.</title>
        <authorList>
            <person name="Zhou Z."/>
            <person name="Liu Y."/>
            <person name="Xu W."/>
            <person name="Pan J."/>
            <person name="Luo Z.H."/>
            <person name="Li M."/>
        </authorList>
    </citation>
    <scope>NUCLEOTIDE SEQUENCE [LARGE SCALE GENOMIC DNA]</scope>
    <source>
        <strain evidence="7">SpSt-123</strain>
    </source>
</reference>
<dbReference type="PANTHER" id="PTHR34583">
    <property type="entry name" value="ANTIPORTER SUBUNIT MNHC2-RELATED"/>
    <property type="match status" value="1"/>
</dbReference>
<proteinExistence type="predicted"/>
<dbReference type="PANTHER" id="PTHR34583:SF2">
    <property type="entry name" value="ANTIPORTER SUBUNIT MNHC2-RELATED"/>
    <property type="match status" value="1"/>
</dbReference>
<comment type="caution">
    <text evidence="7">The sequence shown here is derived from an EMBL/GenBank/DDBJ whole genome shotgun (WGS) entry which is preliminary data.</text>
</comment>
<evidence type="ECO:0000256" key="2">
    <source>
        <dbReference type="ARBA" id="ARBA00022475"/>
    </source>
</evidence>
<accession>A0A7C1E915</accession>
<evidence type="ECO:0000256" key="4">
    <source>
        <dbReference type="ARBA" id="ARBA00022989"/>
    </source>
</evidence>
<evidence type="ECO:0000256" key="6">
    <source>
        <dbReference type="SAM" id="Phobius"/>
    </source>
</evidence>